<sequence length="71" mass="7809">MTDKNIWYLPGPFHRYEDDVKAIAKKAGLRIVDANVTESRGGECEKPPRAKLKAEYEPAKAAKPAEAPAQA</sequence>
<feature type="compositionally biased region" description="Basic and acidic residues" evidence="1">
    <location>
        <begin position="40"/>
        <end position="60"/>
    </location>
</feature>
<proteinExistence type="predicted"/>
<organism evidence="3">
    <name type="scientific">viral metagenome</name>
    <dbReference type="NCBI Taxonomy" id="1070528"/>
    <lineage>
        <taxon>unclassified sequences</taxon>
        <taxon>metagenomes</taxon>
        <taxon>organismal metagenomes</taxon>
    </lineage>
</organism>
<dbReference type="EMBL" id="MT143706">
    <property type="protein sequence ID" value="QJB01246.1"/>
    <property type="molecule type" value="Genomic_DNA"/>
</dbReference>
<accession>A0A6M3MI82</accession>
<reference evidence="3" key="1">
    <citation type="submission" date="2020-03" db="EMBL/GenBank/DDBJ databases">
        <title>The deep terrestrial virosphere.</title>
        <authorList>
            <person name="Holmfeldt K."/>
            <person name="Nilsson E."/>
            <person name="Simone D."/>
            <person name="Lopez-Fernandez M."/>
            <person name="Wu X."/>
            <person name="de Brujin I."/>
            <person name="Lundin D."/>
            <person name="Andersson A."/>
            <person name="Bertilsson S."/>
            <person name="Dopson M."/>
        </authorList>
    </citation>
    <scope>NUCLEOTIDE SEQUENCE</scope>
    <source>
        <strain evidence="2">MM171A00126</strain>
        <strain evidence="3">MM171B00120</strain>
    </source>
</reference>
<feature type="region of interest" description="Disordered" evidence="1">
    <location>
        <begin position="38"/>
        <end position="71"/>
    </location>
</feature>
<evidence type="ECO:0000313" key="3">
    <source>
        <dbReference type="EMBL" id="QJB05146.1"/>
    </source>
</evidence>
<evidence type="ECO:0000256" key="1">
    <source>
        <dbReference type="SAM" id="MobiDB-lite"/>
    </source>
</evidence>
<evidence type="ECO:0000313" key="2">
    <source>
        <dbReference type="EMBL" id="QJB01246.1"/>
    </source>
</evidence>
<feature type="compositionally biased region" description="Low complexity" evidence="1">
    <location>
        <begin position="61"/>
        <end position="71"/>
    </location>
</feature>
<protein>
    <submittedName>
        <fullName evidence="3">Uncharacterized protein</fullName>
    </submittedName>
</protein>
<name>A0A6M3MI82_9ZZZZ</name>
<dbReference type="EMBL" id="MT143895">
    <property type="protein sequence ID" value="QJB05146.1"/>
    <property type="molecule type" value="Genomic_DNA"/>
</dbReference>
<dbReference type="AlphaFoldDB" id="A0A6M3MI82"/>
<gene>
    <name evidence="2" type="ORF">MM171A00126_0086</name>
    <name evidence="3" type="ORF">MM171B00120_0042</name>
</gene>